<sequence length="425" mass="45486">MASNVTVSNKPSSIAIVGGGIGGLCLAIGLANHQHLRVSIFEAASAFTEIGAGLALGPNAQQALRLLSHAAERAFRNQATANSSPEFSNTWFDFRRGIDGLSLGKMENKTGQQQTVHRAKFLDELAKLIPQGVAHFGKRLARLEETGLSDILLHFTDGTTATADCVIGADGVHSTVRKHLLGAATPAATPVFSGIVAYRGLIPIEVADEVLGEYAHNAYLWCGKGGMVMSYPIDFGRLVNVVAACDGKSWDQGASAVPSTPEQLSQNFEGWGGGGVPRRTIELLDKPTLWAMLHHLPAPRYRSGNTAIMGDAAHAMTPFQGAGAGQAIEDALVLSTLLGRVRCPLGLGVALDVYDAVRRPRTQRVVRTSRDAWELFADGTVNGDADKWNKAWDGRMDWIWDIDLQKHVAEALELFAQKMSSVCPG</sequence>
<keyword evidence="7" id="KW-0812">Transmembrane</keyword>
<evidence type="ECO:0000259" key="8">
    <source>
        <dbReference type="Pfam" id="PF01494"/>
    </source>
</evidence>
<name>A0A8H4LS51_9HYPO</name>
<comment type="caution">
    <text evidence="9">The sequence shown here is derived from an EMBL/GenBank/DDBJ whole genome shotgun (WGS) entry which is preliminary data.</text>
</comment>
<keyword evidence="4" id="KW-0274">FAD</keyword>
<evidence type="ECO:0000256" key="4">
    <source>
        <dbReference type="ARBA" id="ARBA00022827"/>
    </source>
</evidence>
<organism evidence="9 10">
    <name type="scientific">Ophiocordyceps sinensis</name>
    <dbReference type="NCBI Taxonomy" id="72228"/>
    <lineage>
        <taxon>Eukaryota</taxon>
        <taxon>Fungi</taxon>
        <taxon>Dikarya</taxon>
        <taxon>Ascomycota</taxon>
        <taxon>Pezizomycotina</taxon>
        <taxon>Sordariomycetes</taxon>
        <taxon>Hypocreomycetidae</taxon>
        <taxon>Hypocreales</taxon>
        <taxon>Ophiocordycipitaceae</taxon>
        <taxon>Ophiocordyceps</taxon>
    </lineage>
</organism>
<feature type="domain" description="FAD-binding" evidence="8">
    <location>
        <begin position="14"/>
        <end position="368"/>
    </location>
</feature>
<accession>A0A8H4LS51</accession>
<dbReference type="PANTHER" id="PTHR46720">
    <property type="entry name" value="HYDROXYLASE, PUTATIVE (AFU_ORTHOLOGUE AFUA_3G01460)-RELATED"/>
    <property type="match status" value="1"/>
</dbReference>
<dbReference type="InterPro" id="IPR002938">
    <property type="entry name" value="FAD-bd"/>
</dbReference>
<dbReference type="EMBL" id="JAAVMX010000011">
    <property type="protein sequence ID" value="KAF4504344.1"/>
    <property type="molecule type" value="Genomic_DNA"/>
</dbReference>
<dbReference type="InterPro" id="IPR036188">
    <property type="entry name" value="FAD/NAD-bd_sf"/>
</dbReference>
<dbReference type="AlphaFoldDB" id="A0A8H4LS51"/>
<keyword evidence="7" id="KW-0472">Membrane</keyword>
<keyword evidence="3" id="KW-0285">Flavoprotein</keyword>
<comment type="cofactor">
    <cofactor evidence="1">
        <name>FAD</name>
        <dbReference type="ChEBI" id="CHEBI:57692"/>
    </cofactor>
</comment>
<dbReference type="Pfam" id="PF01494">
    <property type="entry name" value="FAD_binding_3"/>
    <property type="match status" value="1"/>
</dbReference>
<evidence type="ECO:0000256" key="6">
    <source>
        <dbReference type="ARBA" id="ARBA00023033"/>
    </source>
</evidence>
<evidence type="ECO:0000256" key="7">
    <source>
        <dbReference type="SAM" id="Phobius"/>
    </source>
</evidence>
<feature type="transmembrane region" description="Helical" evidence="7">
    <location>
        <begin position="12"/>
        <end position="31"/>
    </location>
</feature>
<keyword evidence="6" id="KW-0503">Monooxygenase</keyword>
<evidence type="ECO:0000256" key="2">
    <source>
        <dbReference type="ARBA" id="ARBA00007992"/>
    </source>
</evidence>
<proteinExistence type="inferred from homology"/>
<gene>
    <name evidence="9" type="ORF">G6O67_008505</name>
</gene>
<evidence type="ECO:0000313" key="9">
    <source>
        <dbReference type="EMBL" id="KAF4504344.1"/>
    </source>
</evidence>
<dbReference type="GO" id="GO:0004497">
    <property type="term" value="F:monooxygenase activity"/>
    <property type="evidence" value="ECO:0007669"/>
    <property type="project" value="UniProtKB-KW"/>
</dbReference>
<keyword evidence="7" id="KW-1133">Transmembrane helix</keyword>
<protein>
    <recommendedName>
        <fullName evidence="8">FAD-binding domain-containing protein</fullName>
    </recommendedName>
</protein>
<evidence type="ECO:0000313" key="10">
    <source>
        <dbReference type="Proteomes" id="UP000557566"/>
    </source>
</evidence>
<dbReference type="PRINTS" id="PR00420">
    <property type="entry name" value="RNGMNOXGNASE"/>
</dbReference>
<comment type="similarity">
    <text evidence="2">Belongs to the paxM FAD-dependent monooxygenase family.</text>
</comment>
<keyword evidence="10" id="KW-1185">Reference proteome</keyword>
<evidence type="ECO:0000256" key="1">
    <source>
        <dbReference type="ARBA" id="ARBA00001974"/>
    </source>
</evidence>
<dbReference type="OrthoDB" id="417877at2759"/>
<evidence type="ECO:0000256" key="3">
    <source>
        <dbReference type="ARBA" id="ARBA00022630"/>
    </source>
</evidence>
<dbReference type="InterPro" id="IPR051104">
    <property type="entry name" value="FAD_monoxygenase"/>
</dbReference>
<dbReference type="GO" id="GO:0044550">
    <property type="term" value="P:secondary metabolite biosynthetic process"/>
    <property type="evidence" value="ECO:0007669"/>
    <property type="project" value="TreeGrafter"/>
</dbReference>
<dbReference type="SUPFAM" id="SSF51905">
    <property type="entry name" value="FAD/NAD(P)-binding domain"/>
    <property type="match status" value="1"/>
</dbReference>
<dbReference type="PANTHER" id="PTHR46720:SF3">
    <property type="entry name" value="FAD-BINDING DOMAIN-CONTAINING PROTEIN-RELATED"/>
    <property type="match status" value="1"/>
</dbReference>
<evidence type="ECO:0000256" key="5">
    <source>
        <dbReference type="ARBA" id="ARBA00023002"/>
    </source>
</evidence>
<reference evidence="9 10" key="1">
    <citation type="journal article" date="2020" name="Genome Biol. Evol.">
        <title>A new high-quality draft genome assembly of the Chinese cordyceps Ophiocordyceps sinensis.</title>
        <authorList>
            <person name="Shu R."/>
            <person name="Zhang J."/>
            <person name="Meng Q."/>
            <person name="Zhang H."/>
            <person name="Zhou G."/>
            <person name="Li M."/>
            <person name="Wu P."/>
            <person name="Zhao Y."/>
            <person name="Chen C."/>
            <person name="Qin Q."/>
        </authorList>
    </citation>
    <scope>NUCLEOTIDE SEQUENCE [LARGE SCALE GENOMIC DNA]</scope>
    <source>
        <strain evidence="9 10">IOZ07</strain>
    </source>
</reference>
<dbReference type="GO" id="GO:0071949">
    <property type="term" value="F:FAD binding"/>
    <property type="evidence" value="ECO:0007669"/>
    <property type="project" value="InterPro"/>
</dbReference>
<keyword evidence="5" id="KW-0560">Oxidoreductase</keyword>
<dbReference type="Proteomes" id="UP000557566">
    <property type="component" value="Unassembled WGS sequence"/>
</dbReference>
<dbReference type="Gene3D" id="3.50.50.60">
    <property type="entry name" value="FAD/NAD(P)-binding domain"/>
    <property type="match status" value="1"/>
</dbReference>
<dbReference type="SUPFAM" id="SSF54373">
    <property type="entry name" value="FAD-linked reductases, C-terminal domain"/>
    <property type="match status" value="1"/>
</dbReference>